<gene>
    <name evidence="8 11" type="primary">ftsL</name>
    <name evidence="11" type="ORF">FKY71_11700</name>
</gene>
<accession>A0A540VRP8</accession>
<feature type="region of interest" description="Disordered" evidence="10">
    <location>
        <begin position="76"/>
        <end position="96"/>
    </location>
</feature>
<dbReference type="Proteomes" id="UP000315400">
    <property type="component" value="Unassembled WGS sequence"/>
</dbReference>
<evidence type="ECO:0000256" key="1">
    <source>
        <dbReference type="ARBA" id="ARBA00004401"/>
    </source>
</evidence>
<organism evidence="11 12">
    <name type="scientific">Spiribacter salinus</name>
    <dbReference type="NCBI Taxonomy" id="1335746"/>
    <lineage>
        <taxon>Bacteria</taxon>
        <taxon>Pseudomonadati</taxon>
        <taxon>Pseudomonadota</taxon>
        <taxon>Gammaproteobacteria</taxon>
        <taxon>Chromatiales</taxon>
        <taxon>Ectothiorhodospiraceae</taxon>
        <taxon>Spiribacter</taxon>
    </lineage>
</organism>
<proteinExistence type="inferred from homology"/>
<dbReference type="GO" id="GO:0032153">
    <property type="term" value="C:cell division site"/>
    <property type="evidence" value="ECO:0007669"/>
    <property type="project" value="UniProtKB-UniRule"/>
</dbReference>
<evidence type="ECO:0000256" key="6">
    <source>
        <dbReference type="ARBA" id="ARBA00023136"/>
    </source>
</evidence>
<evidence type="ECO:0000256" key="7">
    <source>
        <dbReference type="ARBA" id="ARBA00023306"/>
    </source>
</evidence>
<sequence length="96" mass="10546">MNRLGLVVLVLAGLVVASAIAVVETKHQSRSLFVKLEALRSERDELNTDWSRLRLEQGALATHSRVERIARDDLSLRVPDPDDTTVLGADAQESSP</sequence>
<keyword evidence="6 8" id="KW-0472">Membrane</keyword>
<reference evidence="11 12" key="1">
    <citation type="submission" date="2019-06" db="EMBL/GenBank/DDBJ databases">
        <title>Metagenome assembled Genome of Spiribacter salinus SL48-SHIP from the microbial mat of Salt Lake 48 (Novosibirsk region, Russia).</title>
        <authorList>
            <person name="Shipova A."/>
            <person name="Rozanov A.S."/>
            <person name="Bryanskaya A.V."/>
            <person name="Peltek S.E."/>
        </authorList>
    </citation>
    <scope>NUCLEOTIDE SEQUENCE [LARGE SCALE GENOMIC DNA]</scope>
    <source>
        <strain evidence="11">SL48-SHIP-2</strain>
    </source>
</reference>
<evidence type="ECO:0000313" key="12">
    <source>
        <dbReference type="Proteomes" id="UP000315400"/>
    </source>
</evidence>
<keyword evidence="8" id="KW-0997">Cell inner membrane</keyword>
<dbReference type="NCBIfam" id="TIGR02209">
    <property type="entry name" value="ftsL_broad"/>
    <property type="match status" value="1"/>
</dbReference>
<evidence type="ECO:0000256" key="4">
    <source>
        <dbReference type="ARBA" id="ARBA00022692"/>
    </source>
</evidence>
<keyword evidence="3 8" id="KW-0132">Cell division</keyword>
<dbReference type="InterPro" id="IPR011922">
    <property type="entry name" value="Cell_div_FtsL"/>
</dbReference>
<evidence type="ECO:0000256" key="2">
    <source>
        <dbReference type="ARBA" id="ARBA00022475"/>
    </source>
</evidence>
<comment type="function">
    <text evidence="8">Essential cell division protein. May link together the upstream cell division proteins, which are predominantly cytoplasmic, with the downstream cell division proteins, which are predominantly periplasmic.</text>
</comment>
<dbReference type="GO" id="GO:0005886">
    <property type="term" value="C:plasma membrane"/>
    <property type="evidence" value="ECO:0007669"/>
    <property type="project" value="UniProtKB-SubCell"/>
</dbReference>
<dbReference type="HAMAP" id="MF_00910">
    <property type="entry name" value="FtsL"/>
    <property type="match status" value="1"/>
</dbReference>
<name>A0A540VRP8_9GAMM</name>
<comment type="subcellular location">
    <subcellularLocation>
        <location evidence="8">Cell inner membrane</location>
        <topology evidence="8">Single-pass type II membrane protein</topology>
    </subcellularLocation>
    <subcellularLocation>
        <location evidence="1">Cell membrane</location>
        <topology evidence="1">Single-pass type II membrane protein</topology>
    </subcellularLocation>
    <text evidence="8">Localizes to the division septum where it forms a ring structure.</text>
</comment>
<dbReference type="Pfam" id="PF04999">
    <property type="entry name" value="FtsL"/>
    <property type="match status" value="1"/>
</dbReference>
<evidence type="ECO:0000256" key="5">
    <source>
        <dbReference type="ARBA" id="ARBA00022989"/>
    </source>
</evidence>
<comment type="caution">
    <text evidence="11">The sequence shown here is derived from an EMBL/GenBank/DDBJ whole genome shotgun (WGS) entry which is preliminary data.</text>
</comment>
<evidence type="ECO:0000256" key="3">
    <source>
        <dbReference type="ARBA" id="ARBA00022618"/>
    </source>
</evidence>
<protein>
    <recommendedName>
        <fullName evidence="8 9">Cell division protein FtsL</fullName>
    </recommendedName>
</protein>
<comment type="subunit">
    <text evidence="8">Part of a complex composed of FtsB, FtsL and FtsQ.</text>
</comment>
<keyword evidence="5 8" id="KW-1133">Transmembrane helix</keyword>
<evidence type="ECO:0000256" key="9">
    <source>
        <dbReference type="NCBIfam" id="TIGR02209"/>
    </source>
</evidence>
<dbReference type="PANTHER" id="PTHR37479">
    <property type="entry name" value="CELL DIVISION PROTEIN FTSL"/>
    <property type="match status" value="1"/>
</dbReference>
<keyword evidence="7 8" id="KW-0131">Cell cycle</keyword>
<keyword evidence="2 8" id="KW-1003">Cell membrane</keyword>
<dbReference type="PANTHER" id="PTHR37479:SF1">
    <property type="entry name" value="CELL DIVISION PROTEIN FTSL"/>
    <property type="match status" value="1"/>
</dbReference>
<evidence type="ECO:0000313" key="11">
    <source>
        <dbReference type="EMBL" id="TQE98843.1"/>
    </source>
</evidence>
<dbReference type="EMBL" id="VIFK01000126">
    <property type="protein sequence ID" value="TQE98843.1"/>
    <property type="molecule type" value="Genomic_DNA"/>
</dbReference>
<comment type="similarity">
    <text evidence="8">Belongs to the FtsL family.</text>
</comment>
<keyword evidence="4 8" id="KW-0812">Transmembrane</keyword>
<dbReference type="AlphaFoldDB" id="A0A540VRP8"/>
<evidence type="ECO:0000256" key="8">
    <source>
        <dbReference type="HAMAP-Rule" id="MF_00910"/>
    </source>
</evidence>
<evidence type="ECO:0000256" key="10">
    <source>
        <dbReference type="SAM" id="MobiDB-lite"/>
    </source>
</evidence>
<dbReference type="GO" id="GO:0043093">
    <property type="term" value="P:FtsZ-dependent cytokinesis"/>
    <property type="evidence" value="ECO:0007669"/>
    <property type="project" value="UniProtKB-UniRule"/>
</dbReference>
<dbReference type="STRING" id="1260251.SPISAL_06865"/>